<proteinExistence type="predicted"/>
<evidence type="ECO:0000313" key="2">
    <source>
        <dbReference type="Proteomes" id="UP000073485"/>
    </source>
</evidence>
<name>A0A0Z8EID5_STRSU</name>
<reference evidence="1 2" key="1">
    <citation type="submission" date="2016-02" db="EMBL/GenBank/DDBJ databases">
        <authorList>
            <consortium name="Pathogen Informatics"/>
        </authorList>
    </citation>
    <scope>NUCLEOTIDE SEQUENCE [LARGE SCALE GENOMIC DNA]</scope>
    <source>
        <strain evidence="1 2">LSS48</strain>
    </source>
</reference>
<dbReference type="AlphaFoldDB" id="A0A0Z8EID5"/>
<accession>A0A0Z8EID5</accession>
<protein>
    <submittedName>
        <fullName evidence="1">Uncharacterized protein</fullName>
    </submittedName>
</protein>
<dbReference type="Proteomes" id="UP000073485">
    <property type="component" value="Unassembled WGS sequence"/>
</dbReference>
<evidence type="ECO:0000313" key="1">
    <source>
        <dbReference type="EMBL" id="CYU78216.1"/>
    </source>
</evidence>
<sequence>MLSYTEAENILLNILNDYINGIEKKIILELIKSGSWKAAIYEIDKKKFKSLTQNDHQKLKEVFGLYC</sequence>
<dbReference type="RefSeq" id="WP_044752167.1">
    <property type="nucleotide sequence ID" value="NZ_CEHU01000059.1"/>
</dbReference>
<organism evidence="1 2">
    <name type="scientific">Streptococcus suis</name>
    <dbReference type="NCBI Taxonomy" id="1307"/>
    <lineage>
        <taxon>Bacteria</taxon>
        <taxon>Bacillati</taxon>
        <taxon>Bacillota</taxon>
        <taxon>Bacilli</taxon>
        <taxon>Lactobacillales</taxon>
        <taxon>Streptococcaceae</taxon>
        <taxon>Streptococcus</taxon>
    </lineage>
</organism>
<dbReference type="EMBL" id="FIGO01000005">
    <property type="protein sequence ID" value="CYU78216.1"/>
    <property type="molecule type" value="Genomic_DNA"/>
</dbReference>
<gene>
    <name evidence="1" type="ORF">ERS132410_01045</name>
</gene>